<keyword evidence="2" id="KW-0808">Transferase</keyword>
<dbReference type="EMBL" id="VIEB01001535">
    <property type="protein sequence ID" value="TQD71545.1"/>
    <property type="molecule type" value="Genomic_DNA"/>
</dbReference>
<reference evidence="6 7" key="1">
    <citation type="journal article" date="2019" name="G3 (Bethesda)">
        <title>Sequencing of a Wild Apple (Malus baccata) Genome Unravels the Differences Between Cultivated and Wild Apple Species Regarding Disease Resistance and Cold Tolerance.</title>
        <authorList>
            <person name="Chen X."/>
        </authorList>
    </citation>
    <scope>NUCLEOTIDE SEQUENCE [LARGE SCALE GENOMIC DNA]</scope>
    <source>
        <strain evidence="7">cv. Shandingzi</strain>
        <tissue evidence="6">Leaves</tissue>
    </source>
</reference>
<name>A0A540KBF1_MALBA</name>
<dbReference type="SUPFAM" id="SSF46785">
    <property type="entry name" value="Winged helix' DNA-binding domain"/>
    <property type="match status" value="1"/>
</dbReference>
<keyword evidence="3" id="KW-0949">S-adenosyl-L-methionine</keyword>
<dbReference type="AlphaFoldDB" id="A0A540KBF1"/>
<evidence type="ECO:0000259" key="5">
    <source>
        <dbReference type="Pfam" id="PF08100"/>
    </source>
</evidence>
<evidence type="ECO:0000313" key="7">
    <source>
        <dbReference type="Proteomes" id="UP000315295"/>
    </source>
</evidence>
<comment type="caution">
    <text evidence="6">The sequence shown here is derived from an EMBL/GenBank/DDBJ whole genome shotgun (WGS) entry which is preliminary data.</text>
</comment>
<dbReference type="InterPro" id="IPR016461">
    <property type="entry name" value="COMT-like"/>
</dbReference>
<dbReference type="InterPro" id="IPR012967">
    <property type="entry name" value="COMT_dimerisation"/>
</dbReference>
<dbReference type="PANTHER" id="PTHR11746">
    <property type="entry name" value="O-METHYLTRANSFERASE"/>
    <property type="match status" value="1"/>
</dbReference>
<dbReference type="Gene3D" id="1.10.10.10">
    <property type="entry name" value="Winged helix-like DNA-binding domain superfamily/Winged helix DNA-binding domain"/>
    <property type="match status" value="1"/>
</dbReference>
<feature type="domain" description="O-methyltransferase dimerisation" evidence="5">
    <location>
        <begin position="1"/>
        <end position="61"/>
    </location>
</feature>
<dbReference type="Pfam" id="PF08100">
    <property type="entry name" value="Dimerisation"/>
    <property type="match status" value="1"/>
</dbReference>
<sequence>MALKCAVELGIADIINSEGQGQLITLSQIAAKIASPTTNLDHLSRLMRFLARKKVCKATTDAKTVLMANQPHHIASWHCISKCIMEGGSGFEKANGFSLYDFSSEISELGNYFKEGMACTSRIVMKAILSNYKDGFEGVGLIAHVGGSIGAAVAEIVNAHPHIRGINFDLPDVVARAPRYPDDTIGNWIPS</sequence>
<dbReference type="InterPro" id="IPR036388">
    <property type="entry name" value="WH-like_DNA-bd_sf"/>
</dbReference>
<evidence type="ECO:0008006" key="8">
    <source>
        <dbReference type="Google" id="ProtNLM"/>
    </source>
</evidence>
<dbReference type="STRING" id="106549.A0A540KBF1"/>
<dbReference type="GO" id="GO:0032259">
    <property type="term" value="P:methylation"/>
    <property type="evidence" value="ECO:0007669"/>
    <property type="project" value="UniProtKB-KW"/>
</dbReference>
<evidence type="ECO:0000256" key="1">
    <source>
        <dbReference type="ARBA" id="ARBA00022603"/>
    </source>
</evidence>
<proteinExistence type="predicted"/>
<evidence type="ECO:0000259" key="4">
    <source>
        <dbReference type="Pfam" id="PF00891"/>
    </source>
</evidence>
<dbReference type="GO" id="GO:0046983">
    <property type="term" value="F:protein dimerization activity"/>
    <property type="evidence" value="ECO:0007669"/>
    <property type="project" value="InterPro"/>
</dbReference>
<dbReference type="Proteomes" id="UP000315295">
    <property type="component" value="Unassembled WGS sequence"/>
</dbReference>
<keyword evidence="1" id="KW-0489">Methyltransferase</keyword>
<gene>
    <name evidence="6" type="ORF">C1H46_042916</name>
</gene>
<keyword evidence="7" id="KW-1185">Reference proteome</keyword>
<dbReference type="GO" id="GO:0008171">
    <property type="term" value="F:O-methyltransferase activity"/>
    <property type="evidence" value="ECO:0007669"/>
    <property type="project" value="InterPro"/>
</dbReference>
<evidence type="ECO:0000256" key="2">
    <source>
        <dbReference type="ARBA" id="ARBA00022679"/>
    </source>
</evidence>
<dbReference type="InterPro" id="IPR001077">
    <property type="entry name" value="COMT_C"/>
</dbReference>
<dbReference type="InterPro" id="IPR036390">
    <property type="entry name" value="WH_DNA-bd_sf"/>
</dbReference>
<feature type="domain" description="O-methyltransferase C-terminal" evidence="4">
    <location>
        <begin position="77"/>
        <end position="180"/>
    </location>
</feature>
<dbReference type="SUPFAM" id="SSF53335">
    <property type="entry name" value="S-adenosyl-L-methionine-dependent methyltransferases"/>
    <property type="match status" value="1"/>
</dbReference>
<evidence type="ECO:0000256" key="3">
    <source>
        <dbReference type="ARBA" id="ARBA00022691"/>
    </source>
</evidence>
<organism evidence="6 7">
    <name type="scientific">Malus baccata</name>
    <name type="common">Siberian crab apple</name>
    <name type="synonym">Pyrus baccata</name>
    <dbReference type="NCBI Taxonomy" id="106549"/>
    <lineage>
        <taxon>Eukaryota</taxon>
        <taxon>Viridiplantae</taxon>
        <taxon>Streptophyta</taxon>
        <taxon>Embryophyta</taxon>
        <taxon>Tracheophyta</taxon>
        <taxon>Spermatophyta</taxon>
        <taxon>Magnoliopsida</taxon>
        <taxon>eudicotyledons</taxon>
        <taxon>Gunneridae</taxon>
        <taxon>Pentapetalae</taxon>
        <taxon>rosids</taxon>
        <taxon>fabids</taxon>
        <taxon>Rosales</taxon>
        <taxon>Rosaceae</taxon>
        <taxon>Amygdaloideae</taxon>
        <taxon>Maleae</taxon>
        <taxon>Malus</taxon>
    </lineage>
</organism>
<evidence type="ECO:0000313" key="6">
    <source>
        <dbReference type="EMBL" id="TQD71545.1"/>
    </source>
</evidence>
<dbReference type="Pfam" id="PF00891">
    <property type="entry name" value="Methyltransf_2"/>
    <property type="match status" value="1"/>
</dbReference>
<dbReference type="InterPro" id="IPR029063">
    <property type="entry name" value="SAM-dependent_MTases_sf"/>
</dbReference>
<dbReference type="PROSITE" id="PS51683">
    <property type="entry name" value="SAM_OMT_II"/>
    <property type="match status" value="1"/>
</dbReference>
<protein>
    <recommendedName>
        <fullName evidence="8">O-methyltransferase domain-containing protein</fullName>
    </recommendedName>
</protein>
<dbReference type="Gene3D" id="3.40.50.150">
    <property type="entry name" value="Vaccinia Virus protein VP39"/>
    <property type="match status" value="1"/>
</dbReference>
<accession>A0A540KBF1</accession>